<dbReference type="OrthoDB" id="10059102at2759"/>
<dbReference type="Gene3D" id="2.40.10.10">
    <property type="entry name" value="Trypsin-like serine proteases"/>
    <property type="match status" value="1"/>
</dbReference>
<dbReference type="InterPro" id="IPR018114">
    <property type="entry name" value="TRYPSIN_HIS"/>
</dbReference>
<keyword evidence="9" id="KW-1015">Disulfide bond</keyword>
<reference evidence="13 14" key="1">
    <citation type="journal article" date="2019" name="J. Hered.">
        <title>An Improved Genome Assembly for Drosophila navojoa, the Basal Species in the mojavensis Cluster.</title>
        <authorList>
            <person name="Vanderlinde T."/>
            <person name="Dupim E.G."/>
            <person name="Nazario-Yepiz N.O."/>
            <person name="Carvalho A.B."/>
        </authorList>
    </citation>
    <scope>NUCLEOTIDE SEQUENCE [LARGE SCALE GENOMIC DNA]</scope>
    <source>
        <strain evidence="13">Navoj_Jal97</strain>
        <tissue evidence="13">Whole organism</tissue>
    </source>
</reference>
<evidence type="ECO:0000259" key="12">
    <source>
        <dbReference type="PROSITE" id="PS50240"/>
    </source>
</evidence>
<evidence type="ECO:0000256" key="11">
    <source>
        <dbReference type="SAM" id="SignalP"/>
    </source>
</evidence>
<keyword evidence="4" id="KW-0645">Protease</keyword>
<feature type="chain" id="PRO_5019804645" description="Peptidase S1 domain-containing protein" evidence="11">
    <location>
        <begin position="20"/>
        <end position="280"/>
    </location>
</feature>
<dbReference type="SUPFAM" id="SSF50494">
    <property type="entry name" value="Trypsin-like serine proteases"/>
    <property type="match status" value="1"/>
</dbReference>
<gene>
    <name evidence="13" type="ORF">AWZ03_009736</name>
</gene>
<feature type="domain" description="Peptidase S1" evidence="12">
    <location>
        <begin position="49"/>
        <end position="279"/>
    </location>
</feature>
<evidence type="ECO:0000256" key="5">
    <source>
        <dbReference type="ARBA" id="ARBA00022729"/>
    </source>
</evidence>
<dbReference type="PROSITE" id="PS00134">
    <property type="entry name" value="TRYPSIN_HIS"/>
    <property type="match status" value="1"/>
</dbReference>
<accession>A0A484B7M9</accession>
<evidence type="ECO:0000256" key="2">
    <source>
        <dbReference type="ARBA" id="ARBA00007664"/>
    </source>
</evidence>
<keyword evidence="14" id="KW-1185">Reference proteome</keyword>
<dbReference type="InterPro" id="IPR001314">
    <property type="entry name" value="Peptidase_S1A"/>
</dbReference>
<dbReference type="GO" id="GO:0006508">
    <property type="term" value="P:proteolysis"/>
    <property type="evidence" value="ECO:0007669"/>
    <property type="project" value="UniProtKB-KW"/>
</dbReference>
<dbReference type="PANTHER" id="PTHR24264">
    <property type="entry name" value="TRYPSIN-RELATED"/>
    <property type="match status" value="1"/>
</dbReference>
<dbReference type="OMA" id="GFQIDIA"/>
<evidence type="ECO:0000256" key="9">
    <source>
        <dbReference type="ARBA" id="ARBA00023157"/>
    </source>
</evidence>
<keyword evidence="3" id="KW-0964">Secreted</keyword>
<evidence type="ECO:0000313" key="13">
    <source>
        <dbReference type="EMBL" id="TDG43825.1"/>
    </source>
</evidence>
<dbReference type="KEGG" id="dnv:108658450"/>
<evidence type="ECO:0000256" key="8">
    <source>
        <dbReference type="ARBA" id="ARBA00023145"/>
    </source>
</evidence>
<evidence type="ECO:0000256" key="3">
    <source>
        <dbReference type="ARBA" id="ARBA00022525"/>
    </source>
</evidence>
<evidence type="ECO:0000256" key="4">
    <source>
        <dbReference type="ARBA" id="ARBA00022670"/>
    </source>
</evidence>
<evidence type="ECO:0000256" key="1">
    <source>
        <dbReference type="ARBA" id="ARBA00004239"/>
    </source>
</evidence>
<comment type="caution">
    <text evidence="13">The sequence shown here is derived from an EMBL/GenBank/DDBJ whole genome shotgun (WGS) entry which is preliminary data.</text>
</comment>
<evidence type="ECO:0000256" key="10">
    <source>
        <dbReference type="ARBA" id="ARBA00036320"/>
    </source>
</evidence>
<dbReference type="FunFam" id="2.40.10.10:FF:000077">
    <property type="entry name" value="Predicted protein"/>
    <property type="match status" value="1"/>
</dbReference>
<evidence type="ECO:0000313" key="14">
    <source>
        <dbReference type="Proteomes" id="UP000295192"/>
    </source>
</evidence>
<dbReference type="SMART" id="SM00020">
    <property type="entry name" value="Tryp_SPc"/>
    <property type="match status" value="1"/>
</dbReference>
<evidence type="ECO:0000256" key="6">
    <source>
        <dbReference type="ARBA" id="ARBA00022801"/>
    </source>
</evidence>
<keyword evidence="7" id="KW-0720">Serine protease</keyword>
<comment type="catalytic activity">
    <reaction evidence="10">
        <text>Preferential cleavage: Arg-|-Xaa, Lys-|-Xaa.</text>
        <dbReference type="EC" id="3.4.21.4"/>
    </reaction>
</comment>
<evidence type="ECO:0000256" key="7">
    <source>
        <dbReference type="ARBA" id="ARBA00022825"/>
    </source>
</evidence>
<organism evidence="13 14">
    <name type="scientific">Drosophila navojoa</name>
    <name type="common">Fruit fly</name>
    <dbReference type="NCBI Taxonomy" id="7232"/>
    <lineage>
        <taxon>Eukaryota</taxon>
        <taxon>Metazoa</taxon>
        <taxon>Ecdysozoa</taxon>
        <taxon>Arthropoda</taxon>
        <taxon>Hexapoda</taxon>
        <taxon>Insecta</taxon>
        <taxon>Pterygota</taxon>
        <taxon>Neoptera</taxon>
        <taxon>Endopterygota</taxon>
        <taxon>Diptera</taxon>
        <taxon>Brachycera</taxon>
        <taxon>Muscomorpha</taxon>
        <taxon>Ephydroidea</taxon>
        <taxon>Drosophilidae</taxon>
        <taxon>Drosophila</taxon>
    </lineage>
</organism>
<keyword evidence="6" id="KW-0378">Hydrolase</keyword>
<feature type="signal peptide" evidence="11">
    <location>
        <begin position="1"/>
        <end position="19"/>
    </location>
</feature>
<keyword evidence="8" id="KW-0865">Zymogen</keyword>
<dbReference type="PANTHER" id="PTHR24264:SF65">
    <property type="entry name" value="SRCR DOMAIN-CONTAINING PROTEIN"/>
    <property type="match status" value="1"/>
</dbReference>
<dbReference type="InterPro" id="IPR043504">
    <property type="entry name" value="Peptidase_S1_PA_chymotrypsin"/>
</dbReference>
<comment type="similarity">
    <text evidence="2">Belongs to the peptidase S1 family.</text>
</comment>
<dbReference type="CDD" id="cd00190">
    <property type="entry name" value="Tryp_SPc"/>
    <property type="match status" value="1"/>
</dbReference>
<name>A0A484B7M9_DRONA</name>
<dbReference type="GO" id="GO:0004252">
    <property type="term" value="F:serine-type endopeptidase activity"/>
    <property type="evidence" value="ECO:0007669"/>
    <property type="project" value="UniProtKB-EC"/>
</dbReference>
<dbReference type="InterPro" id="IPR001254">
    <property type="entry name" value="Trypsin_dom"/>
</dbReference>
<dbReference type="EMBL" id="LSRL02000130">
    <property type="protein sequence ID" value="TDG43825.1"/>
    <property type="molecule type" value="Genomic_DNA"/>
</dbReference>
<dbReference type="GO" id="GO:0005615">
    <property type="term" value="C:extracellular space"/>
    <property type="evidence" value="ECO:0007669"/>
    <property type="project" value="TreeGrafter"/>
</dbReference>
<dbReference type="Proteomes" id="UP000295192">
    <property type="component" value="Unassembled WGS sequence"/>
</dbReference>
<dbReference type="STRING" id="7232.A0A484B7M9"/>
<comment type="subcellular location">
    <subcellularLocation>
        <location evidence="1">Secreted</location>
        <location evidence="1">Extracellular space</location>
    </subcellularLocation>
</comment>
<proteinExistence type="inferred from homology"/>
<dbReference type="PRINTS" id="PR00722">
    <property type="entry name" value="CHYMOTRYPSIN"/>
</dbReference>
<keyword evidence="5 11" id="KW-0732">Signal</keyword>
<protein>
    <recommendedName>
        <fullName evidence="12">Peptidase S1 domain-containing protein</fullName>
    </recommendedName>
</protein>
<dbReference type="InterPro" id="IPR009003">
    <property type="entry name" value="Peptidase_S1_PA"/>
</dbReference>
<sequence length="280" mass="31298">MSVKLVTCFLLQTAAAVLAGVLSIPQPIQFQGSLINEFSRQPPRLDDRIVGGHPINITDAPYQISLQFKLEGLFKHNCGGSLISKEWILTAAHCTFGKQANQLRVRLGTSEKSRNGQVLRIKKIVNHEKYKDKIYDYDFSLLQLEEPIEFDETKQPVQLPKQGQEFKDGEMCYVSGWGETRNSTESNEWLRQVKVPLVNQEECKKKYSRYNGVTDSMICAGYSEGSKNACQADSGGPLVNGDGVLVGVVSWGSLCALPNYPTVYGRVSHVREWIREHSGV</sequence>
<dbReference type="Pfam" id="PF00089">
    <property type="entry name" value="Trypsin"/>
    <property type="match status" value="1"/>
</dbReference>
<dbReference type="AlphaFoldDB" id="A0A484B7M9"/>
<dbReference type="PROSITE" id="PS50240">
    <property type="entry name" value="TRYPSIN_DOM"/>
    <property type="match status" value="1"/>
</dbReference>
<dbReference type="InterPro" id="IPR050127">
    <property type="entry name" value="Serine_Proteases_S1"/>
</dbReference>